<sequence length="204" mass="23655">MVNHKSNKWIFKGEEHEVKAGQVVTSLESIANMCAKDVSVQNVRTALLKFEKHGFLTNKSTNKNRLITIVNWELYQSEEEKQQTKQQAPNKQLTTNKNVKNEKNEIYSRVITRLNGLTSKNFKYTTKKTISYIDSRLKEGFSEQDFYKVIGIKVEEWLNTDMAKYLRPETLFGAKFESYLNQSLNNIDEEKSKGKVLDFKIGGE</sequence>
<reference evidence="2 3" key="1">
    <citation type="submission" date="2018-09" db="EMBL/GenBank/DDBJ databases">
        <title>A clostridial neurotoxin that targets Anopheles mosquitoes.</title>
        <authorList>
            <person name="Contreras E."/>
            <person name="Masuyer G."/>
            <person name="Qureshi N."/>
            <person name="Chawla S."/>
            <person name="Lim H.L."/>
            <person name="Chen J."/>
            <person name="Stenmark P."/>
            <person name="Gill S."/>
        </authorList>
    </citation>
    <scope>NUCLEOTIDE SEQUENCE [LARGE SCALE GENOMIC DNA]</scope>
    <source>
        <strain evidence="2 3">Cbm</strain>
    </source>
</reference>
<evidence type="ECO:0000259" key="1">
    <source>
        <dbReference type="Pfam" id="PF09524"/>
    </source>
</evidence>
<evidence type="ECO:0000313" key="2">
    <source>
        <dbReference type="EMBL" id="QEZ70702.1"/>
    </source>
</evidence>
<evidence type="ECO:0000313" key="3">
    <source>
        <dbReference type="Proteomes" id="UP000326961"/>
    </source>
</evidence>
<accession>A0A5P3XKA2</accession>
<organism evidence="2 3">
    <name type="scientific">Paraclostridium bifermentans</name>
    <name type="common">Clostridium bifermentans</name>
    <dbReference type="NCBI Taxonomy" id="1490"/>
    <lineage>
        <taxon>Bacteria</taxon>
        <taxon>Bacillati</taxon>
        <taxon>Bacillota</taxon>
        <taxon>Clostridia</taxon>
        <taxon>Peptostreptococcales</taxon>
        <taxon>Peptostreptococcaceae</taxon>
        <taxon>Paraclostridium</taxon>
    </lineage>
</organism>
<dbReference type="NCBIfam" id="TIGR02220">
    <property type="entry name" value="phg_TIGR02220"/>
    <property type="match status" value="1"/>
</dbReference>
<dbReference type="EMBL" id="CP032452">
    <property type="protein sequence ID" value="QEZ70702.1"/>
    <property type="molecule type" value="Genomic_DNA"/>
</dbReference>
<dbReference type="Pfam" id="PF09524">
    <property type="entry name" value="Phg_2220_C"/>
    <property type="match status" value="1"/>
</dbReference>
<name>A0A5P3XKA2_PARBF</name>
<proteinExistence type="predicted"/>
<feature type="domain" description="Phage conserved hypothetical protein C-terminal" evidence="1">
    <location>
        <begin position="110"/>
        <end position="181"/>
    </location>
</feature>
<dbReference type="AlphaFoldDB" id="A0A5P3XKA2"/>
<protein>
    <recommendedName>
        <fullName evidence="1">Phage conserved hypothetical protein C-terminal domain-containing protein</fullName>
    </recommendedName>
</protein>
<dbReference type="InterPro" id="IPR011741">
    <property type="entry name" value="Phg_2220_C"/>
</dbReference>
<dbReference type="Proteomes" id="UP000326961">
    <property type="component" value="Chromosome"/>
</dbReference>
<gene>
    <name evidence="2" type="ORF">D4A35_08370</name>
</gene>